<keyword evidence="8 12" id="KW-0812">Transmembrane</keyword>
<dbReference type="GO" id="GO:0000009">
    <property type="term" value="F:alpha-1,6-mannosyltransferase activity"/>
    <property type="evidence" value="ECO:0007669"/>
    <property type="project" value="InterPro"/>
</dbReference>
<reference evidence="13 14" key="1">
    <citation type="submission" date="2017-12" db="EMBL/GenBank/DDBJ databases">
        <authorList>
            <person name="Pombert J.-F."/>
            <person name="Haag K.L."/>
            <person name="Ebert D."/>
        </authorList>
    </citation>
    <scope>NUCLEOTIDE SEQUENCE [LARGE SCALE GENOMIC DNA]</scope>
    <source>
        <strain evidence="13">BE-OM-2</strain>
    </source>
</reference>
<dbReference type="AlphaFoldDB" id="A0A4Q9L0A5"/>
<evidence type="ECO:0000256" key="2">
    <source>
        <dbReference type="ARBA" id="ARBA00004687"/>
    </source>
</evidence>
<dbReference type="GO" id="GO:0005789">
    <property type="term" value="C:endoplasmic reticulum membrane"/>
    <property type="evidence" value="ECO:0007669"/>
    <property type="project" value="UniProtKB-SubCell"/>
</dbReference>
<feature type="transmembrane region" description="Helical" evidence="12">
    <location>
        <begin position="246"/>
        <end position="267"/>
    </location>
</feature>
<evidence type="ECO:0000256" key="9">
    <source>
        <dbReference type="ARBA" id="ARBA00022824"/>
    </source>
</evidence>
<feature type="transmembrane region" description="Helical" evidence="12">
    <location>
        <begin position="163"/>
        <end position="183"/>
    </location>
</feature>
<dbReference type="EC" id="2.4.1.-" evidence="12"/>
<dbReference type="PANTHER" id="PTHR12468:SF2">
    <property type="entry name" value="GPI MANNOSYLTRANSFERASE 2"/>
    <property type="match status" value="1"/>
</dbReference>
<evidence type="ECO:0000256" key="10">
    <source>
        <dbReference type="ARBA" id="ARBA00022989"/>
    </source>
</evidence>
<dbReference type="EMBL" id="PITI01001543">
    <property type="protein sequence ID" value="TBU00759.1"/>
    <property type="molecule type" value="Genomic_DNA"/>
</dbReference>
<gene>
    <name evidence="13" type="ORF">CWI36_1543p0010</name>
</gene>
<evidence type="ECO:0000256" key="3">
    <source>
        <dbReference type="ARBA" id="ARBA00008698"/>
    </source>
</evidence>
<organism evidence="13 14">
    <name type="scientific">Hamiltosporidium magnivora</name>
    <dbReference type="NCBI Taxonomy" id="148818"/>
    <lineage>
        <taxon>Eukaryota</taxon>
        <taxon>Fungi</taxon>
        <taxon>Fungi incertae sedis</taxon>
        <taxon>Microsporidia</taxon>
        <taxon>Dubosqiidae</taxon>
        <taxon>Hamiltosporidium</taxon>
    </lineage>
</organism>
<feature type="transmembrane region" description="Helical" evidence="12">
    <location>
        <begin position="81"/>
        <end position="106"/>
    </location>
</feature>
<keyword evidence="7 12" id="KW-0808">Transferase</keyword>
<feature type="transmembrane region" description="Helical" evidence="12">
    <location>
        <begin position="288"/>
        <end position="307"/>
    </location>
</feature>
<proteinExistence type="inferred from homology"/>
<comment type="caution">
    <text evidence="13">The sequence shown here is derived from an EMBL/GenBank/DDBJ whole genome shotgun (WGS) entry which is preliminary data.</text>
</comment>
<comment type="similarity">
    <text evidence="3 12">Belongs to the PIGV family.</text>
</comment>
<keyword evidence="14" id="KW-1185">Reference proteome</keyword>
<evidence type="ECO:0000256" key="12">
    <source>
        <dbReference type="RuleBase" id="RU363112"/>
    </source>
</evidence>
<evidence type="ECO:0000256" key="6">
    <source>
        <dbReference type="ARBA" id="ARBA00022676"/>
    </source>
</evidence>
<dbReference type="GO" id="GO:0006506">
    <property type="term" value="P:GPI anchor biosynthetic process"/>
    <property type="evidence" value="ECO:0007669"/>
    <property type="project" value="UniProtKB-UniPathway"/>
</dbReference>
<protein>
    <recommendedName>
        <fullName evidence="4 12">GPI mannosyltransferase 2</fullName>
        <ecNumber evidence="12">2.4.1.-</ecNumber>
    </recommendedName>
</protein>
<evidence type="ECO:0000256" key="1">
    <source>
        <dbReference type="ARBA" id="ARBA00004477"/>
    </source>
</evidence>
<comment type="pathway">
    <text evidence="2 12">Glycolipid biosynthesis; glycosylphosphatidylinositol-anchor biosynthesis.</text>
</comment>
<feature type="transmembrane region" description="Helical" evidence="12">
    <location>
        <begin position="118"/>
        <end position="151"/>
    </location>
</feature>
<keyword evidence="6 12" id="KW-0328">Glycosyltransferase</keyword>
<dbReference type="VEuPathDB" id="MicrosporidiaDB:CWI39_0514p0010"/>
<dbReference type="STRING" id="148818.A0A4Q9L0A5"/>
<evidence type="ECO:0000313" key="14">
    <source>
        <dbReference type="Proteomes" id="UP000291404"/>
    </source>
</evidence>
<keyword evidence="5 12" id="KW-0337">GPI-anchor biosynthesis</keyword>
<dbReference type="Pfam" id="PF04188">
    <property type="entry name" value="Mannosyl_trans2"/>
    <property type="match status" value="2"/>
</dbReference>
<name>A0A4Q9L0A5_9MICR</name>
<evidence type="ECO:0000256" key="8">
    <source>
        <dbReference type="ARBA" id="ARBA00022692"/>
    </source>
</evidence>
<feature type="transmembrane region" description="Helical" evidence="12">
    <location>
        <begin position="7"/>
        <end position="27"/>
    </location>
</feature>
<evidence type="ECO:0000313" key="13">
    <source>
        <dbReference type="EMBL" id="TBU00759.1"/>
    </source>
</evidence>
<dbReference type="GO" id="GO:0031501">
    <property type="term" value="C:mannosyltransferase complex"/>
    <property type="evidence" value="ECO:0007669"/>
    <property type="project" value="TreeGrafter"/>
</dbReference>
<feature type="transmembrane region" description="Helical" evidence="12">
    <location>
        <begin position="336"/>
        <end position="359"/>
    </location>
</feature>
<evidence type="ECO:0000256" key="4">
    <source>
        <dbReference type="ARBA" id="ARBA00013795"/>
    </source>
</evidence>
<evidence type="ECO:0000256" key="11">
    <source>
        <dbReference type="ARBA" id="ARBA00023136"/>
    </source>
</evidence>
<comment type="function">
    <text evidence="12">Mannosyltransferase involved in glycosylphosphatidylinositol-anchor biosynthesis.</text>
</comment>
<dbReference type="UniPathway" id="UPA00196"/>
<keyword evidence="10 12" id="KW-1133">Transmembrane helix</keyword>
<dbReference type="VEuPathDB" id="MicrosporidiaDB:CWI36_1543p0010"/>
<dbReference type="GO" id="GO:0004376">
    <property type="term" value="F:GPI mannosyltransferase activity"/>
    <property type="evidence" value="ECO:0007669"/>
    <property type="project" value="InterPro"/>
</dbReference>
<evidence type="ECO:0000256" key="7">
    <source>
        <dbReference type="ARBA" id="ARBA00022679"/>
    </source>
</evidence>
<feature type="transmembrane region" description="Helical" evidence="12">
    <location>
        <begin position="190"/>
        <end position="211"/>
    </location>
</feature>
<sequence length="362" mass="43515">MVIFLSFLSRILYLSITYISSLIFTPYDRSTSLADENNIFEFMLRWDALYFNEICKNGYYNEHMTAFLPLYPYMVKEISKIFKISCLSAGILLNNTIFILNSIILYKITSKRYNERMAFLSSIFYIFNPASVIYSSTYSECIFMFLFLIGFYFLENRYFFKSFFFFGLCGMCRSNAVLFNVFVFFLNIKYWLGGLLLINIFFGLVQGYWYLKINPGENIIFIPYSYIQKKYWEQGFLRFYTFKKNIPNIFVGFPFLVFCLIICFRFLKNNFTNILNKSYSNQRMRNTTALVLILVIQCIITILFLHWNMFYRFVSYNPFIYWALVSLYEECKDQMWFLLLMFGYFNFSILYCILFGSYYPPA</sequence>
<keyword evidence="9 12" id="KW-0256">Endoplasmic reticulum</keyword>
<comment type="subcellular location">
    <subcellularLocation>
        <location evidence="1 12">Endoplasmic reticulum membrane</location>
        <topology evidence="1 12">Multi-pass membrane protein</topology>
    </subcellularLocation>
</comment>
<accession>A0A4Q9L0A5</accession>
<dbReference type="PANTHER" id="PTHR12468">
    <property type="entry name" value="GPI MANNOSYLTRANSFERASE 2"/>
    <property type="match status" value="1"/>
</dbReference>
<evidence type="ECO:0000256" key="5">
    <source>
        <dbReference type="ARBA" id="ARBA00022502"/>
    </source>
</evidence>
<dbReference type="InterPro" id="IPR007315">
    <property type="entry name" value="PIG-V/Gpi18"/>
</dbReference>
<keyword evidence="11 12" id="KW-0472">Membrane</keyword>
<dbReference type="Proteomes" id="UP000291404">
    <property type="component" value="Unassembled WGS sequence"/>
</dbReference>